<evidence type="ECO:0000313" key="17">
    <source>
        <dbReference type="EMBL" id="RMC00528.1"/>
    </source>
</evidence>
<comment type="cofactor">
    <cofactor evidence="1">
        <name>Ca(2+)</name>
        <dbReference type="ChEBI" id="CHEBI:29108"/>
    </cofactor>
</comment>
<evidence type="ECO:0000313" key="18">
    <source>
        <dbReference type="Proteomes" id="UP000269221"/>
    </source>
</evidence>
<dbReference type="PROSITE" id="PS50004">
    <property type="entry name" value="C2"/>
    <property type="match status" value="2"/>
</dbReference>
<dbReference type="Gene3D" id="2.60.40.150">
    <property type="entry name" value="C2 domain"/>
    <property type="match status" value="2"/>
</dbReference>
<dbReference type="SMART" id="SM00022">
    <property type="entry name" value="PLAc"/>
    <property type="match status" value="1"/>
</dbReference>
<feature type="domain" description="C2" evidence="15">
    <location>
        <begin position="1"/>
        <end position="118"/>
    </location>
</feature>
<keyword evidence="5 13" id="KW-0963">Cytoplasm</keyword>
<dbReference type="EMBL" id="QRBI01000144">
    <property type="protein sequence ID" value="RMC00528.1"/>
    <property type="molecule type" value="Genomic_DNA"/>
</dbReference>
<comment type="catalytic activity">
    <reaction evidence="13">
        <text>a 1,2-diacyl-sn-glycero-3-phosphocholine + H2O = a 1-acyl-sn-glycero-3-phosphocholine + a fatty acid + H(+)</text>
        <dbReference type="Rhea" id="RHEA:15801"/>
        <dbReference type="ChEBI" id="CHEBI:15377"/>
        <dbReference type="ChEBI" id="CHEBI:15378"/>
        <dbReference type="ChEBI" id="CHEBI:28868"/>
        <dbReference type="ChEBI" id="CHEBI:57643"/>
        <dbReference type="ChEBI" id="CHEBI:58168"/>
        <dbReference type="EC" id="3.1.1.4"/>
    </reaction>
</comment>
<organism evidence="17 18">
    <name type="scientific">Hirundo rustica rustica</name>
    <dbReference type="NCBI Taxonomy" id="333673"/>
    <lineage>
        <taxon>Eukaryota</taxon>
        <taxon>Metazoa</taxon>
        <taxon>Chordata</taxon>
        <taxon>Craniata</taxon>
        <taxon>Vertebrata</taxon>
        <taxon>Euteleostomi</taxon>
        <taxon>Archelosauria</taxon>
        <taxon>Archosauria</taxon>
        <taxon>Dinosauria</taxon>
        <taxon>Saurischia</taxon>
        <taxon>Theropoda</taxon>
        <taxon>Coelurosauria</taxon>
        <taxon>Aves</taxon>
        <taxon>Neognathae</taxon>
        <taxon>Neoaves</taxon>
        <taxon>Telluraves</taxon>
        <taxon>Australaves</taxon>
        <taxon>Passeriformes</taxon>
        <taxon>Sylvioidea</taxon>
        <taxon>Hirundinidae</taxon>
        <taxon>Hirundo</taxon>
    </lineage>
</organism>
<dbReference type="PANTHER" id="PTHR10728:SF65">
    <property type="entry name" value="PHOSPHOLIPASE A2"/>
    <property type="match status" value="1"/>
</dbReference>
<dbReference type="InterPro" id="IPR040723">
    <property type="entry name" value="cPLA2_C2"/>
</dbReference>
<comment type="caution">
    <text evidence="17">The sequence shown here is derived from an EMBL/GenBank/DDBJ whole genome shotgun (WGS) entry which is preliminary data.</text>
</comment>
<dbReference type="Gene3D" id="3.40.1090.10">
    <property type="entry name" value="Cytosolic phospholipase A2 catalytic domain"/>
    <property type="match status" value="2"/>
</dbReference>
<dbReference type="EC" id="3.1.1.4" evidence="4 13"/>
<dbReference type="InterPro" id="IPR016035">
    <property type="entry name" value="Acyl_Trfase/lysoPLipase"/>
</dbReference>
<evidence type="ECO:0000256" key="2">
    <source>
        <dbReference type="ARBA" id="ARBA00004170"/>
    </source>
</evidence>
<comment type="domain">
    <text evidence="13">The N-terminal C2 domain associates with lipid membranes upon calcium binding.</text>
</comment>
<evidence type="ECO:0000256" key="13">
    <source>
        <dbReference type="RuleBase" id="RU362102"/>
    </source>
</evidence>
<feature type="domain" description="PLA2c" evidence="16">
    <location>
        <begin position="1113"/>
        <end position="1480"/>
    </location>
</feature>
<reference evidence="17 18" key="1">
    <citation type="submission" date="2018-07" db="EMBL/GenBank/DDBJ databases">
        <title>A high quality draft genome assembly of the barn swallow (H. rustica rustica).</title>
        <authorList>
            <person name="Formenti G."/>
            <person name="Chiara M."/>
            <person name="Poveda L."/>
            <person name="Francoijs K.-J."/>
            <person name="Bonisoli-Alquati A."/>
            <person name="Canova L."/>
            <person name="Gianfranceschi L."/>
            <person name="Horner D.S."/>
            <person name="Saino N."/>
        </authorList>
    </citation>
    <scope>NUCLEOTIDE SEQUENCE [LARGE SCALE GENOMIC DNA]</scope>
    <source>
        <strain evidence="17">Chelidonia</strain>
        <tissue evidence="17">Blood</tissue>
    </source>
</reference>
<keyword evidence="7 12" id="KW-0378">Hydrolase</keyword>
<comment type="subcellular location">
    <subcellularLocation>
        <location evidence="3">Cytoplasm</location>
        <location evidence="3">Cytosol</location>
    </subcellularLocation>
    <subcellularLocation>
        <location evidence="2">Membrane</location>
        <topology evidence="2">Peripheral membrane protein</topology>
    </subcellularLocation>
</comment>
<name>A0A3M0JHA1_HIRRU</name>
<dbReference type="InterPro" id="IPR041847">
    <property type="entry name" value="C2_cPLA2"/>
</dbReference>
<dbReference type="Pfam" id="PF01735">
    <property type="entry name" value="PLA2_B"/>
    <property type="match status" value="2"/>
</dbReference>
<dbReference type="InterPro" id="IPR002642">
    <property type="entry name" value="LysoPLipase_cat_dom"/>
</dbReference>
<keyword evidence="9 12" id="KW-0442">Lipid degradation</keyword>
<feature type="domain" description="PLA2c" evidence="16">
    <location>
        <begin position="274"/>
        <end position="865"/>
    </location>
</feature>
<keyword evidence="18" id="KW-1185">Reference proteome</keyword>
<evidence type="ECO:0000256" key="6">
    <source>
        <dbReference type="ARBA" id="ARBA00022723"/>
    </source>
</evidence>
<dbReference type="GO" id="GO:0005509">
    <property type="term" value="F:calcium ion binding"/>
    <property type="evidence" value="ECO:0007669"/>
    <property type="project" value="InterPro"/>
</dbReference>
<evidence type="ECO:0000256" key="8">
    <source>
        <dbReference type="ARBA" id="ARBA00022837"/>
    </source>
</evidence>
<keyword evidence="14" id="KW-0175">Coiled coil</keyword>
<dbReference type="Pfam" id="PF18695">
    <property type="entry name" value="cPLA2_C2"/>
    <property type="match status" value="2"/>
</dbReference>
<feature type="domain" description="C2" evidence="15">
    <location>
        <begin position="793"/>
        <end position="912"/>
    </location>
</feature>
<sequence length="1480" mass="170345">MGLFYSKSQTEPSPCNLLTVKIIQMKNARKADLLSQSDCYVSLSLPTASVQHFRTKTVQNSKNPTWNETFHFTIQSQVKNILELKVCDEDKLTPDDHLLTVFFDVSKIQLGENIQLSFQLNPQGKEELEVEFTMESSPDPPENIVTNGVLVSREVSCLDVQVNDGRLRKDTMERKFALTVDGSYEGTQTHTLSSCLCPTSPARFHYIKYNQSALTVALPRRRRLSRSISSQNESNMNESVTLPLNSLPIQEKISIGEDRTIDLYTKANEWTQGLCFRPRNLDARLGFDLCTDEQNFLQNRKKVVAAALKDVLHLEEDLQEHEVPIVAVTTAGCGIRALTAMYGSILGLQKLRVLDCVSYISGSSGTTWTMTKLYEDADWSRKDLGEVIIEARKQAAKCKMGAFCLKSLRNYYRELSQRTQAGHKTSFIDLWGLMIEAMLNDGKSHHRLSDQRQAVNQGQNPLPIYLALNVKDKVATKDFREWVEFTPYEVGFLKYGAFIRAEDFGSEFFMGRLMKKLPESRICFMQGMWSSIFSKNLLDAWHAADNSEDFWHRWTQDKVTEIEEQPDLPEKPYEMATCVFTPTSGLSTTLRDILTDRPAVSKYHNFLRGFQMHNEYIQHEHFTKWKGVDASPAYMSHWGRHRDTLLDSSPNDLRGNSEHLELVDAAFFFETSYPPLMRPERKVDVIIHLNYTGGSQTLPLEQACRYFAEQEIPFPCIGLTDDEKNLKECYMFDGADTPGAPLLLYFPLVNDTFQRYVAPGMLRTAAEMEQGKVDISSFSSPYSTREVSLKAEDFNKLLKLANYNVMNNENMILQALRTAVARKKQAPISQTDCYISLSLPTASPETVRTKTIKNCKDPVWNETFYFRIQSQVKNVLEMKVYDENEVTKDDLLFTVLFDVAKVQLGETVHLTFHLNPKTQETLEVEFTSESIPVPPEKLVTNGVLVSRETSCLEVRVDNRWKKKEHSEKDFLFSVKGSYEKSQTLSLGSFWQPLKPLNFHYIKYSLSELFMALAEKKSHFCSQTSDEDKKDCHASLTIPLDSLPFNEKVAVAKDETINLHMKSNDWSRNLDVRLEFDLCMKEKSFLQKRKKFVASALKRALHLEQDLQDHEKNNHRLSDEQEALSQGQNPLPIYMILNIKEDYSLSEFKEWVEFTPYEVGFLKYGAFIQAEDFGSEFFMGRLMKKLPESRICFMKGLWSNVFSYNLLDAWHSSDPTQRRSLRCTQHDTVDIDEPSPSERRHGLETYLVTPECGIMGIIRQILTERVMVSKFYNFLKGFQLHNEYLQSRNFCIWKDTVLDHFPNQLTETAEFMRLADTAGYIDISYPPLMRPERKVDVVLHLNYSSGSQTLPLEEASKYFQKQGIPFPKIHMSEEEKKNLKECYIFEDTESPEAPIVVFFPLVNDSFRKYKEPGVERSPDEMAQGNVDVSTIFSPYCLNSFTYTGEEFDKLIELTSYNIQNNEHLILQALNSAIEQKRQHKK</sequence>
<dbReference type="InterPro" id="IPR035892">
    <property type="entry name" value="C2_domain_sf"/>
</dbReference>
<dbReference type="CDD" id="cd04036">
    <property type="entry name" value="C2_cPLA2"/>
    <property type="match status" value="2"/>
</dbReference>
<dbReference type="PANTHER" id="PTHR10728">
    <property type="entry name" value="CYTOSOLIC PHOSPHOLIPASE A2"/>
    <property type="match status" value="1"/>
</dbReference>
<evidence type="ECO:0000256" key="4">
    <source>
        <dbReference type="ARBA" id="ARBA00013278"/>
    </source>
</evidence>
<dbReference type="Pfam" id="PF00168">
    <property type="entry name" value="C2"/>
    <property type="match status" value="2"/>
</dbReference>
<dbReference type="SUPFAM" id="SSF49562">
    <property type="entry name" value="C2 domain (Calcium/lipid-binding domain, CaLB)"/>
    <property type="match status" value="2"/>
</dbReference>
<dbReference type="GO" id="GO:0046475">
    <property type="term" value="P:glycerophospholipid catabolic process"/>
    <property type="evidence" value="ECO:0007669"/>
    <property type="project" value="TreeGrafter"/>
</dbReference>
<dbReference type="STRING" id="333673.A0A3M0JHA1"/>
<dbReference type="GO" id="GO:0005829">
    <property type="term" value="C:cytosol"/>
    <property type="evidence" value="ECO:0007669"/>
    <property type="project" value="UniProtKB-SubCell"/>
</dbReference>
<evidence type="ECO:0000259" key="16">
    <source>
        <dbReference type="PROSITE" id="PS51210"/>
    </source>
</evidence>
<evidence type="ECO:0000256" key="5">
    <source>
        <dbReference type="ARBA" id="ARBA00022490"/>
    </source>
</evidence>
<evidence type="ECO:0000256" key="12">
    <source>
        <dbReference type="PROSITE-ProRule" id="PRU00555"/>
    </source>
</evidence>
<accession>A0A3M0JHA1</accession>
<dbReference type="Proteomes" id="UP000269221">
    <property type="component" value="Unassembled WGS sequence"/>
</dbReference>
<dbReference type="GO" id="GO:0047498">
    <property type="term" value="F:calcium-dependent phospholipase A2 activity"/>
    <property type="evidence" value="ECO:0007669"/>
    <property type="project" value="TreeGrafter"/>
</dbReference>
<dbReference type="CDD" id="cd07201">
    <property type="entry name" value="cPLA2_Grp-IVB-IVD-IVE-IVF"/>
    <property type="match status" value="1"/>
</dbReference>
<dbReference type="InterPro" id="IPR000008">
    <property type="entry name" value="C2_dom"/>
</dbReference>
<evidence type="ECO:0000256" key="7">
    <source>
        <dbReference type="ARBA" id="ARBA00022801"/>
    </source>
</evidence>
<dbReference type="GO" id="GO:0005544">
    <property type="term" value="F:calcium-dependent phospholipid binding"/>
    <property type="evidence" value="ECO:0007669"/>
    <property type="project" value="TreeGrafter"/>
</dbReference>
<protein>
    <recommendedName>
        <fullName evidence="4 13">Phospholipase A2</fullName>
        <ecNumber evidence="4 13">3.1.1.4</ecNumber>
    </recommendedName>
</protein>
<evidence type="ECO:0000256" key="10">
    <source>
        <dbReference type="ARBA" id="ARBA00023098"/>
    </source>
</evidence>
<dbReference type="SUPFAM" id="SSF52151">
    <property type="entry name" value="FabD/lysophospholipase-like"/>
    <property type="match status" value="2"/>
</dbReference>
<dbReference type="OrthoDB" id="270970at2759"/>
<proteinExistence type="predicted"/>
<evidence type="ECO:0000256" key="3">
    <source>
        <dbReference type="ARBA" id="ARBA00004514"/>
    </source>
</evidence>
<feature type="coiled-coil region" evidence="14">
    <location>
        <begin position="1092"/>
        <end position="1126"/>
    </location>
</feature>
<dbReference type="FunFam" id="2.60.40.150:FF:000030">
    <property type="entry name" value="Phospholipase A2"/>
    <property type="match status" value="2"/>
</dbReference>
<dbReference type="FunFam" id="3.40.1090.10:FF:000002">
    <property type="entry name" value="Phospholipase A2"/>
    <property type="match status" value="1"/>
</dbReference>
<keyword evidence="6 13" id="KW-0479">Metal-binding</keyword>
<keyword evidence="11" id="KW-0472">Membrane</keyword>
<gene>
    <name evidence="17" type="ORF">DUI87_23142</name>
</gene>
<dbReference type="SMART" id="SM00239">
    <property type="entry name" value="C2"/>
    <property type="match status" value="2"/>
</dbReference>
<dbReference type="PROSITE" id="PS51210">
    <property type="entry name" value="PLA2C"/>
    <property type="match status" value="2"/>
</dbReference>
<evidence type="ECO:0000256" key="11">
    <source>
        <dbReference type="ARBA" id="ARBA00023136"/>
    </source>
</evidence>
<dbReference type="GO" id="GO:0016020">
    <property type="term" value="C:membrane"/>
    <property type="evidence" value="ECO:0007669"/>
    <property type="project" value="UniProtKB-SubCell"/>
</dbReference>
<evidence type="ECO:0000256" key="14">
    <source>
        <dbReference type="SAM" id="Coils"/>
    </source>
</evidence>
<evidence type="ECO:0000259" key="15">
    <source>
        <dbReference type="PROSITE" id="PS50004"/>
    </source>
</evidence>
<evidence type="ECO:0000256" key="9">
    <source>
        <dbReference type="ARBA" id="ARBA00022963"/>
    </source>
</evidence>
<keyword evidence="8 13" id="KW-0106">Calcium</keyword>
<keyword evidence="10 12" id="KW-0443">Lipid metabolism</keyword>
<evidence type="ECO:0000256" key="1">
    <source>
        <dbReference type="ARBA" id="ARBA00001913"/>
    </source>
</evidence>